<evidence type="ECO:0000313" key="3">
    <source>
        <dbReference type="EMBL" id="TWU02129.1"/>
    </source>
</evidence>
<dbReference type="PRINTS" id="PR01438">
    <property type="entry name" value="UNVRSLSTRESS"/>
</dbReference>
<dbReference type="Pfam" id="PF00582">
    <property type="entry name" value="Usp"/>
    <property type="match status" value="2"/>
</dbReference>
<sequence length="304" mass="33504">MRKIILASDGSNHADEAAWFLSHLVHDEPLEIIVCTVLTRNPNLRDDTTSDAINDLNRQTEHASRAFDRVSGMFTGANVTVRQLVRVGRPQDVLIEVARNLRADLIVAGAVGHSRITRMLLGSTSDYLATHADCSVLIVRPTGLRSGDRPLRIAVGYDETGPAQAAVEELADFRWGANTTVNLLTAVPLHADASFLPVDGQTHTERVKEAIESVREQIRCVAPNTNGYLLENNHVGDALVNFAEVHQCDLVVVGETQRSTLGRFLMGSVSRFVLRHAPCSVWITRNRMLHGIKKTESHSESTHR</sequence>
<feature type="domain" description="UspA" evidence="2">
    <location>
        <begin position="152"/>
        <end position="285"/>
    </location>
</feature>
<dbReference type="SUPFAM" id="SSF52402">
    <property type="entry name" value="Adenine nucleotide alpha hydrolases-like"/>
    <property type="match status" value="2"/>
</dbReference>
<feature type="domain" description="UspA" evidence="2">
    <location>
        <begin position="1"/>
        <end position="140"/>
    </location>
</feature>
<dbReference type="EMBL" id="SJPN01000004">
    <property type="protein sequence ID" value="TWU02129.1"/>
    <property type="molecule type" value="Genomic_DNA"/>
</dbReference>
<protein>
    <submittedName>
        <fullName evidence="3">Universal stress protein</fullName>
    </submittedName>
</protein>
<organism evidence="3 4">
    <name type="scientific">Stieleria varia</name>
    <dbReference type="NCBI Taxonomy" id="2528005"/>
    <lineage>
        <taxon>Bacteria</taxon>
        <taxon>Pseudomonadati</taxon>
        <taxon>Planctomycetota</taxon>
        <taxon>Planctomycetia</taxon>
        <taxon>Pirellulales</taxon>
        <taxon>Pirellulaceae</taxon>
        <taxon>Stieleria</taxon>
    </lineage>
</organism>
<dbReference type="AlphaFoldDB" id="A0A5C6AS88"/>
<dbReference type="OrthoDB" id="6368426at2"/>
<keyword evidence="4" id="KW-1185">Reference proteome</keyword>
<dbReference type="InterPro" id="IPR006015">
    <property type="entry name" value="Universal_stress_UspA"/>
</dbReference>
<dbReference type="InterPro" id="IPR051688">
    <property type="entry name" value="USP_A"/>
</dbReference>
<evidence type="ECO:0000256" key="1">
    <source>
        <dbReference type="ARBA" id="ARBA00008791"/>
    </source>
</evidence>
<dbReference type="InterPro" id="IPR014729">
    <property type="entry name" value="Rossmann-like_a/b/a_fold"/>
</dbReference>
<dbReference type="RefSeq" id="WP_146520512.1">
    <property type="nucleotide sequence ID" value="NZ_CP151726.1"/>
</dbReference>
<accession>A0A5C6AS88</accession>
<gene>
    <name evidence="3" type="ORF">Pla52n_31780</name>
</gene>
<dbReference type="CDD" id="cd00293">
    <property type="entry name" value="USP-like"/>
    <property type="match status" value="2"/>
</dbReference>
<evidence type="ECO:0000259" key="2">
    <source>
        <dbReference type="Pfam" id="PF00582"/>
    </source>
</evidence>
<comment type="caution">
    <text evidence="3">The sequence shown here is derived from an EMBL/GenBank/DDBJ whole genome shotgun (WGS) entry which is preliminary data.</text>
</comment>
<dbReference type="PANTHER" id="PTHR43010">
    <property type="entry name" value="UNIVERSAL STRESS PROTEIN SLR1230"/>
    <property type="match status" value="1"/>
</dbReference>
<proteinExistence type="inferred from homology"/>
<evidence type="ECO:0000313" key="4">
    <source>
        <dbReference type="Proteomes" id="UP000320176"/>
    </source>
</evidence>
<dbReference type="PANTHER" id="PTHR43010:SF1">
    <property type="entry name" value="USPA DOMAIN-CONTAINING PROTEIN"/>
    <property type="match status" value="1"/>
</dbReference>
<reference evidence="3 4" key="1">
    <citation type="submission" date="2019-02" db="EMBL/GenBank/DDBJ databases">
        <title>Deep-cultivation of Planctomycetes and their phenomic and genomic characterization uncovers novel biology.</title>
        <authorList>
            <person name="Wiegand S."/>
            <person name="Jogler M."/>
            <person name="Boedeker C."/>
            <person name="Pinto D."/>
            <person name="Vollmers J."/>
            <person name="Rivas-Marin E."/>
            <person name="Kohn T."/>
            <person name="Peeters S.H."/>
            <person name="Heuer A."/>
            <person name="Rast P."/>
            <person name="Oberbeckmann S."/>
            <person name="Bunk B."/>
            <person name="Jeske O."/>
            <person name="Meyerdierks A."/>
            <person name="Storesund J.E."/>
            <person name="Kallscheuer N."/>
            <person name="Luecker S."/>
            <person name="Lage O.M."/>
            <person name="Pohl T."/>
            <person name="Merkel B.J."/>
            <person name="Hornburger P."/>
            <person name="Mueller R.-W."/>
            <person name="Bruemmer F."/>
            <person name="Labrenz M."/>
            <person name="Spormann A.M."/>
            <person name="Op Den Camp H."/>
            <person name="Overmann J."/>
            <person name="Amann R."/>
            <person name="Jetten M.S.M."/>
            <person name="Mascher T."/>
            <person name="Medema M.H."/>
            <person name="Devos D.P."/>
            <person name="Kaster A.-K."/>
            <person name="Ovreas L."/>
            <person name="Rohde M."/>
            <person name="Galperin M.Y."/>
            <person name="Jogler C."/>
        </authorList>
    </citation>
    <scope>NUCLEOTIDE SEQUENCE [LARGE SCALE GENOMIC DNA]</scope>
    <source>
        <strain evidence="3 4">Pla52n</strain>
    </source>
</reference>
<dbReference type="InterPro" id="IPR006016">
    <property type="entry name" value="UspA"/>
</dbReference>
<dbReference type="Gene3D" id="3.40.50.620">
    <property type="entry name" value="HUPs"/>
    <property type="match status" value="2"/>
</dbReference>
<dbReference type="Proteomes" id="UP000320176">
    <property type="component" value="Unassembled WGS sequence"/>
</dbReference>
<comment type="similarity">
    <text evidence="1">Belongs to the universal stress protein A family.</text>
</comment>
<name>A0A5C6AS88_9BACT</name>